<dbReference type="Proteomes" id="UP001187192">
    <property type="component" value="Unassembled WGS sequence"/>
</dbReference>
<evidence type="ECO:0000313" key="3">
    <source>
        <dbReference type="Proteomes" id="UP001187192"/>
    </source>
</evidence>
<evidence type="ECO:0000313" key="2">
    <source>
        <dbReference type="EMBL" id="GMN24053.1"/>
    </source>
</evidence>
<dbReference type="AlphaFoldDB" id="A0AA88CJW0"/>
<name>A0AA88CJW0_FICCA</name>
<evidence type="ECO:0000259" key="1">
    <source>
        <dbReference type="Pfam" id="PF00646"/>
    </source>
</evidence>
<dbReference type="PANTHER" id="PTHR31672:SF13">
    <property type="entry name" value="F-BOX PROTEIN CPR30-LIKE"/>
    <property type="match status" value="1"/>
</dbReference>
<keyword evidence="3" id="KW-1185">Reference proteome</keyword>
<proteinExistence type="predicted"/>
<dbReference type="InterPro" id="IPR001810">
    <property type="entry name" value="F-box_dom"/>
</dbReference>
<dbReference type="Gene3D" id="1.20.1280.50">
    <property type="match status" value="1"/>
</dbReference>
<feature type="domain" description="F-box" evidence="1">
    <location>
        <begin position="15"/>
        <end position="51"/>
    </location>
</feature>
<dbReference type="InterPro" id="IPR050796">
    <property type="entry name" value="SCF_F-box_component"/>
</dbReference>
<dbReference type="Pfam" id="PF00646">
    <property type="entry name" value="F-box"/>
    <property type="match status" value="1"/>
</dbReference>
<dbReference type="SUPFAM" id="SSF81383">
    <property type="entry name" value="F-box domain"/>
    <property type="match status" value="1"/>
</dbReference>
<accession>A0AA88CJW0</accession>
<dbReference type="PANTHER" id="PTHR31672">
    <property type="entry name" value="BNACNNG10540D PROTEIN"/>
    <property type="match status" value="1"/>
</dbReference>
<comment type="caution">
    <text evidence="2">The sequence shown here is derived from an EMBL/GenBank/DDBJ whole genome shotgun (WGS) entry which is preliminary data.</text>
</comment>
<reference evidence="2" key="1">
    <citation type="submission" date="2023-07" db="EMBL/GenBank/DDBJ databases">
        <title>draft genome sequence of fig (Ficus carica).</title>
        <authorList>
            <person name="Takahashi T."/>
            <person name="Nishimura K."/>
        </authorList>
    </citation>
    <scope>NUCLEOTIDE SEQUENCE</scope>
</reference>
<dbReference type="InterPro" id="IPR036047">
    <property type="entry name" value="F-box-like_dom_sf"/>
</dbReference>
<sequence length="126" mass="14425">MVVISSSDLSSHLGCLPEDLVVNEILPKLPVQSLLRFKRVSKKWFDLIANDFRFVSAHLRHHSNATQLSIILATRYSSSRRSRYRTYRTRSLLLVDESNVVESYMSYIPTRPDCTGEHRIVGSSNS</sequence>
<dbReference type="EMBL" id="BTGU01000001">
    <property type="protein sequence ID" value="GMN24053.1"/>
    <property type="molecule type" value="Genomic_DNA"/>
</dbReference>
<protein>
    <recommendedName>
        <fullName evidence="1">F-box domain-containing protein</fullName>
    </recommendedName>
</protein>
<gene>
    <name evidence="2" type="ORF">TIFTF001_000405</name>
</gene>
<organism evidence="2 3">
    <name type="scientific">Ficus carica</name>
    <name type="common">Common fig</name>
    <dbReference type="NCBI Taxonomy" id="3494"/>
    <lineage>
        <taxon>Eukaryota</taxon>
        <taxon>Viridiplantae</taxon>
        <taxon>Streptophyta</taxon>
        <taxon>Embryophyta</taxon>
        <taxon>Tracheophyta</taxon>
        <taxon>Spermatophyta</taxon>
        <taxon>Magnoliopsida</taxon>
        <taxon>eudicotyledons</taxon>
        <taxon>Gunneridae</taxon>
        <taxon>Pentapetalae</taxon>
        <taxon>rosids</taxon>
        <taxon>fabids</taxon>
        <taxon>Rosales</taxon>
        <taxon>Moraceae</taxon>
        <taxon>Ficeae</taxon>
        <taxon>Ficus</taxon>
    </lineage>
</organism>